<sequence>RSFFIQTKARRTVYREVPMSDNPINLNHVVRPEGRVHIEIIYPRDHFFDTPQRRKGHKERQFKMPEPRGIAPGQNPVRYHYKTDFSKVKDSVKAGVSVEEVVNGN</sequence>
<dbReference type="AlphaFoldDB" id="A0A8S4P7M3"/>
<proteinExistence type="predicted"/>
<keyword evidence="3" id="KW-1185">Reference proteome</keyword>
<evidence type="ECO:0000256" key="1">
    <source>
        <dbReference type="SAM" id="MobiDB-lite"/>
    </source>
</evidence>
<name>A0A8S4P7M3_OWEFU</name>
<evidence type="ECO:0000313" key="3">
    <source>
        <dbReference type="Proteomes" id="UP000749559"/>
    </source>
</evidence>
<reference evidence="2" key="1">
    <citation type="submission" date="2022-03" db="EMBL/GenBank/DDBJ databases">
        <authorList>
            <person name="Martin C."/>
        </authorList>
    </citation>
    <scope>NUCLEOTIDE SEQUENCE</scope>
</reference>
<evidence type="ECO:0000313" key="2">
    <source>
        <dbReference type="EMBL" id="CAH1790241.1"/>
    </source>
</evidence>
<gene>
    <name evidence="2" type="ORF">OFUS_LOCUS15477</name>
</gene>
<feature type="region of interest" description="Disordered" evidence="1">
    <location>
        <begin position="49"/>
        <end position="76"/>
    </location>
</feature>
<protein>
    <submittedName>
        <fullName evidence="2">Uncharacterized protein</fullName>
    </submittedName>
</protein>
<dbReference type="Proteomes" id="UP000749559">
    <property type="component" value="Unassembled WGS sequence"/>
</dbReference>
<dbReference type="EMBL" id="CAIIXF020000007">
    <property type="protein sequence ID" value="CAH1790241.1"/>
    <property type="molecule type" value="Genomic_DNA"/>
</dbReference>
<accession>A0A8S4P7M3</accession>
<organism evidence="2 3">
    <name type="scientific">Owenia fusiformis</name>
    <name type="common">Polychaete worm</name>
    <dbReference type="NCBI Taxonomy" id="6347"/>
    <lineage>
        <taxon>Eukaryota</taxon>
        <taxon>Metazoa</taxon>
        <taxon>Spiralia</taxon>
        <taxon>Lophotrochozoa</taxon>
        <taxon>Annelida</taxon>
        <taxon>Polychaeta</taxon>
        <taxon>Sedentaria</taxon>
        <taxon>Canalipalpata</taxon>
        <taxon>Sabellida</taxon>
        <taxon>Oweniida</taxon>
        <taxon>Oweniidae</taxon>
        <taxon>Owenia</taxon>
    </lineage>
</organism>
<feature type="non-terminal residue" evidence="2">
    <location>
        <position position="105"/>
    </location>
</feature>
<comment type="caution">
    <text evidence="2">The sequence shown here is derived from an EMBL/GenBank/DDBJ whole genome shotgun (WGS) entry which is preliminary data.</text>
</comment>